<dbReference type="Pfam" id="PF00553">
    <property type="entry name" value="CBM_2"/>
    <property type="match status" value="1"/>
</dbReference>
<evidence type="ECO:0000256" key="4">
    <source>
        <dbReference type="ARBA" id="ARBA00023157"/>
    </source>
</evidence>
<dbReference type="Gene3D" id="2.60.40.290">
    <property type="match status" value="1"/>
</dbReference>
<evidence type="ECO:0000256" key="6">
    <source>
        <dbReference type="ARBA" id="ARBA00023295"/>
    </source>
</evidence>
<gene>
    <name evidence="12" type="ORF">GCM10009681_55400</name>
</gene>
<dbReference type="InterPro" id="IPR001524">
    <property type="entry name" value="Glyco_hydro_6_CS"/>
</dbReference>
<keyword evidence="3 9" id="KW-0136">Cellulose degradation</keyword>
<evidence type="ECO:0000256" key="1">
    <source>
        <dbReference type="ARBA" id="ARBA00022729"/>
    </source>
</evidence>
<evidence type="ECO:0000259" key="11">
    <source>
        <dbReference type="PROSITE" id="PS51173"/>
    </source>
</evidence>
<dbReference type="InterPro" id="IPR001919">
    <property type="entry name" value="CBD2"/>
</dbReference>
<feature type="region of interest" description="Disordered" evidence="10">
    <location>
        <begin position="302"/>
        <end position="337"/>
    </location>
</feature>
<dbReference type="EC" id="3.2.1.-" evidence="9"/>
<comment type="caution">
    <text evidence="12">The sequence shown here is derived from an EMBL/GenBank/DDBJ whole genome shotgun (WGS) entry which is preliminary data.</text>
</comment>
<keyword evidence="5 9" id="KW-0119">Carbohydrate metabolism</keyword>
<keyword evidence="1" id="KW-0732">Signal</keyword>
<proteinExistence type="inferred from homology"/>
<dbReference type="InterPro" id="IPR008965">
    <property type="entry name" value="CBM2/CBM3_carb-bd_dom_sf"/>
</dbReference>
<evidence type="ECO:0000256" key="3">
    <source>
        <dbReference type="ARBA" id="ARBA00023001"/>
    </source>
</evidence>
<accession>A0ABP4XC57</accession>
<evidence type="ECO:0000256" key="5">
    <source>
        <dbReference type="ARBA" id="ARBA00023277"/>
    </source>
</evidence>
<evidence type="ECO:0000256" key="10">
    <source>
        <dbReference type="SAM" id="MobiDB-lite"/>
    </source>
</evidence>
<feature type="compositionally biased region" description="Pro residues" evidence="10">
    <location>
        <begin position="758"/>
        <end position="810"/>
    </location>
</feature>
<dbReference type="SUPFAM" id="SSF51989">
    <property type="entry name" value="Glycosyl hydrolases family 6, cellulases"/>
    <property type="match status" value="2"/>
</dbReference>
<dbReference type="SUPFAM" id="SSF49384">
    <property type="entry name" value="Carbohydrate-binding domain"/>
    <property type="match status" value="1"/>
</dbReference>
<comment type="similarity">
    <text evidence="9">Belongs to the glycosyl hydrolase family 6.</text>
</comment>
<name>A0ABP4XC57_9ACTN</name>
<evidence type="ECO:0000256" key="2">
    <source>
        <dbReference type="ARBA" id="ARBA00022801"/>
    </source>
</evidence>
<keyword evidence="13" id="KW-1185">Reference proteome</keyword>
<dbReference type="InterPro" id="IPR016288">
    <property type="entry name" value="Beta_cellobiohydrolase"/>
</dbReference>
<dbReference type="Pfam" id="PF01341">
    <property type="entry name" value="Glyco_hydro_6"/>
    <property type="match status" value="2"/>
</dbReference>
<keyword evidence="7 9" id="KW-0624">Polysaccharide degradation</keyword>
<protein>
    <recommendedName>
        <fullName evidence="9">Glucanase</fullName>
        <ecNumber evidence="9">3.2.1.-</ecNumber>
    </recommendedName>
</protein>
<evidence type="ECO:0000313" key="12">
    <source>
        <dbReference type="EMBL" id="GAA1777047.1"/>
    </source>
</evidence>
<dbReference type="InterPro" id="IPR036434">
    <property type="entry name" value="Beta_cellobiohydrolase_sf"/>
</dbReference>
<feature type="active site" evidence="8">
    <location>
        <position position="421"/>
    </location>
</feature>
<reference evidence="13" key="1">
    <citation type="journal article" date="2019" name="Int. J. Syst. Evol. Microbiol.">
        <title>The Global Catalogue of Microorganisms (GCM) 10K type strain sequencing project: providing services to taxonomists for standard genome sequencing and annotation.</title>
        <authorList>
            <consortium name="The Broad Institute Genomics Platform"/>
            <consortium name="The Broad Institute Genome Sequencing Center for Infectious Disease"/>
            <person name="Wu L."/>
            <person name="Ma J."/>
        </authorList>
    </citation>
    <scope>NUCLEOTIDE SEQUENCE [LARGE SCALE GENOMIC DNA]</scope>
    <source>
        <strain evidence="13">JCM 13249</strain>
    </source>
</reference>
<dbReference type="PRINTS" id="PR00733">
    <property type="entry name" value="GLHYDRLASE6"/>
</dbReference>
<dbReference type="PROSITE" id="PS00655">
    <property type="entry name" value="GLYCOSYL_HYDROL_F6_1"/>
    <property type="match status" value="1"/>
</dbReference>
<dbReference type="PANTHER" id="PTHR34876:SF4">
    <property type="entry name" value="1,4-BETA-D-GLUCAN CELLOBIOHYDROLASE C-RELATED"/>
    <property type="match status" value="1"/>
</dbReference>
<dbReference type="SMART" id="SM00637">
    <property type="entry name" value="CBD_II"/>
    <property type="match status" value="1"/>
</dbReference>
<feature type="domain" description="CBM2" evidence="11">
    <location>
        <begin position="810"/>
        <end position="911"/>
    </location>
</feature>
<keyword evidence="2 9" id="KW-0378">Hydrolase</keyword>
<keyword evidence="4" id="KW-1015">Disulfide bond</keyword>
<sequence>MWLATTSANAGTLSGTMYRDPDAGVMKWVAANPNDSRRNVINTNIASQPAARWFANVNMATAASEVGSYINAANAAGQVPVMSVYGITNRDCGGASSGGAPDLPTYNQWVRTFAPALGSQTVIIILETDSLALLTCLDANGIAERNNALSTAVRDIKAANGNAKVYLDGGHSAWNSASEQANRLRNAGIQYADGFYTNVSNFQPTSAEASYGNAIINALNSAGVTGKRQIIDTSRNGGAAGDWCADDNTDRRIGQYPTLNTGNANIDGYIWVKPPGEADGCAFTAGSFQPTLAYSLANGVAAPSSSAPTTRAPVTTSAAPTTRSASTSLPPVSAAPRVDNPFVGGKGYVNPEWSAKAAAEPGGTRVSNQPTAVWLDRIAAIEGTANSQSNGPMGLEDHLDAAVAQGATYAQFVIYNLPGRDCSALASNGELKANELSRYKAEYIDPIAAIQGLPKFRGLRIINVIEVDSLPNLVTNTNLAACAEMKSNGAYVDGIAYALNKLGALSNVYNYVDAAHHGWIGWDSNSGPTAELMYSTVVKSGSVNNVAGFITNTANYSALSEPYVKITDTVNGTSVRQAKWFDWNMYADELTFAQAFRNQLIGKGFPSSIGMLIDTSRNGWGGSARPTGPGPTTSVDAYVNGGRIDRRIHAGNWCNQSGAGLGERPTAAPASGIDAYVWIKPPGESDGSSSEIPNSDGKGFDRMCDPTYTGNDRNGNSMTGALANAPISGAWFSAQFRELMANAYPPLDGVIQTSRPPTSNPPTSNPPTSRPPTSNPPTSNPPTSNPPTSNPPTSNPPTSRPPTSNPPTSGPPVTGSCSATYKLINSWPGGFQGEVTVKAGSSAITSWRATWTLPSGQTITQLWSGQLSTSGSNVTVTNMSWNGSLAANATTTFGFLGAGGDATAVPTVTCT</sequence>
<dbReference type="PANTHER" id="PTHR34876">
    <property type="match status" value="1"/>
</dbReference>
<feature type="compositionally biased region" description="Low complexity" evidence="10">
    <location>
        <begin position="302"/>
        <end position="328"/>
    </location>
</feature>
<dbReference type="Proteomes" id="UP001500655">
    <property type="component" value="Unassembled WGS sequence"/>
</dbReference>
<dbReference type="EMBL" id="BAAALS010000052">
    <property type="protein sequence ID" value="GAA1777047.1"/>
    <property type="molecule type" value="Genomic_DNA"/>
</dbReference>
<evidence type="ECO:0000256" key="7">
    <source>
        <dbReference type="ARBA" id="ARBA00023326"/>
    </source>
</evidence>
<feature type="region of interest" description="Disordered" evidence="10">
    <location>
        <begin position="747"/>
        <end position="816"/>
    </location>
</feature>
<dbReference type="InterPro" id="IPR012291">
    <property type="entry name" value="CBM2_carb-bd_dom_sf"/>
</dbReference>
<evidence type="ECO:0000256" key="9">
    <source>
        <dbReference type="RuleBase" id="RU361186"/>
    </source>
</evidence>
<evidence type="ECO:0000313" key="13">
    <source>
        <dbReference type="Proteomes" id="UP001500655"/>
    </source>
</evidence>
<feature type="region of interest" description="Disordered" evidence="10">
    <location>
        <begin position="678"/>
        <end position="715"/>
    </location>
</feature>
<dbReference type="Gene3D" id="3.20.20.40">
    <property type="entry name" value="1, 4-beta cellobiohydrolase"/>
    <property type="match status" value="2"/>
</dbReference>
<dbReference type="PROSITE" id="PS51173">
    <property type="entry name" value="CBM2"/>
    <property type="match status" value="1"/>
</dbReference>
<organism evidence="12 13">
    <name type="scientific">Luedemannella helvata</name>
    <dbReference type="NCBI Taxonomy" id="349315"/>
    <lineage>
        <taxon>Bacteria</taxon>
        <taxon>Bacillati</taxon>
        <taxon>Actinomycetota</taxon>
        <taxon>Actinomycetes</taxon>
        <taxon>Micromonosporales</taxon>
        <taxon>Micromonosporaceae</taxon>
        <taxon>Luedemannella</taxon>
    </lineage>
</organism>
<keyword evidence="6 9" id="KW-0326">Glycosidase</keyword>
<evidence type="ECO:0000256" key="8">
    <source>
        <dbReference type="PROSITE-ProRule" id="PRU10056"/>
    </source>
</evidence>